<dbReference type="Proteomes" id="UP001595632">
    <property type="component" value="Unassembled WGS sequence"/>
</dbReference>
<dbReference type="InterPro" id="IPR021791">
    <property type="entry name" value="Phage_TAC_11"/>
</dbReference>
<evidence type="ECO:0000256" key="1">
    <source>
        <dbReference type="SAM" id="MobiDB-lite"/>
    </source>
</evidence>
<evidence type="ECO:0000313" key="2">
    <source>
        <dbReference type="EMBL" id="MFC3145300.1"/>
    </source>
</evidence>
<organism evidence="2 3">
    <name type="scientific">Psychromarinibacter halotolerans</name>
    <dbReference type="NCBI Taxonomy" id="1775175"/>
    <lineage>
        <taxon>Bacteria</taxon>
        <taxon>Pseudomonadati</taxon>
        <taxon>Pseudomonadota</taxon>
        <taxon>Alphaproteobacteria</taxon>
        <taxon>Rhodobacterales</taxon>
        <taxon>Paracoccaceae</taxon>
        <taxon>Psychromarinibacter</taxon>
    </lineage>
</organism>
<reference evidence="3" key="1">
    <citation type="journal article" date="2019" name="Int. J. Syst. Evol. Microbiol.">
        <title>The Global Catalogue of Microorganisms (GCM) 10K type strain sequencing project: providing services to taxonomists for standard genome sequencing and annotation.</title>
        <authorList>
            <consortium name="The Broad Institute Genomics Platform"/>
            <consortium name="The Broad Institute Genome Sequencing Center for Infectious Disease"/>
            <person name="Wu L."/>
            <person name="Ma J."/>
        </authorList>
    </citation>
    <scope>NUCLEOTIDE SEQUENCE [LARGE SCALE GENOMIC DNA]</scope>
    <source>
        <strain evidence="3">KCTC 52366</strain>
    </source>
</reference>
<comment type="caution">
    <text evidence="2">The sequence shown here is derived from an EMBL/GenBank/DDBJ whole genome shotgun (WGS) entry which is preliminary data.</text>
</comment>
<name>A0ABV7GYM5_9RHOB</name>
<accession>A0ABV7GYM5</accession>
<keyword evidence="3" id="KW-1185">Reference proteome</keyword>
<gene>
    <name evidence="2" type="ORF">ACFOGP_21450</name>
</gene>
<sequence>MDPIRLVWPGGESGFALPIDRLRALQTETERGPEELFNRLRLGTWAPDEILAILRQGLIGAGMEVETAGPLVAGVVATAPWAKLKLTAAAVLRHALFGPEDDRVGKPEGATEAAPENGASPASTETAP</sequence>
<dbReference type="RefSeq" id="WP_275635146.1">
    <property type="nucleotide sequence ID" value="NZ_JARGYD010000020.1"/>
</dbReference>
<dbReference type="Pfam" id="PF11836">
    <property type="entry name" value="Phage_TAC_11"/>
    <property type="match status" value="1"/>
</dbReference>
<evidence type="ECO:0000313" key="3">
    <source>
        <dbReference type="Proteomes" id="UP001595632"/>
    </source>
</evidence>
<protein>
    <submittedName>
        <fullName evidence="2">Gene transfer agent family protein</fullName>
    </submittedName>
</protein>
<dbReference type="EMBL" id="JBHRTB010000010">
    <property type="protein sequence ID" value="MFC3145300.1"/>
    <property type="molecule type" value="Genomic_DNA"/>
</dbReference>
<feature type="region of interest" description="Disordered" evidence="1">
    <location>
        <begin position="99"/>
        <end position="128"/>
    </location>
</feature>
<proteinExistence type="predicted"/>